<proteinExistence type="predicted"/>
<reference evidence="3" key="1">
    <citation type="submission" date="2017-01" db="EMBL/GenBank/DDBJ databases">
        <authorList>
            <person name="Varghese N."/>
            <person name="Submissions S."/>
        </authorList>
    </citation>
    <scope>NUCLEOTIDE SEQUENCE [LARGE SCALE GENOMIC DNA]</scope>
    <source>
        <strain evidence="3">DSM 29430</strain>
    </source>
</reference>
<evidence type="ECO:0000313" key="2">
    <source>
        <dbReference type="EMBL" id="SIT14624.1"/>
    </source>
</evidence>
<evidence type="ECO:0000256" key="1">
    <source>
        <dbReference type="SAM" id="SignalP"/>
    </source>
</evidence>
<evidence type="ECO:0000313" key="3">
    <source>
        <dbReference type="Proteomes" id="UP000186684"/>
    </source>
</evidence>
<accession>A0A1N7PVH2</accession>
<protein>
    <submittedName>
        <fullName evidence="2">Uncharacterized protein</fullName>
    </submittedName>
</protein>
<gene>
    <name evidence="2" type="ORF">SAMN05421759_1215</name>
</gene>
<feature type="chain" id="PRO_5012139539" evidence="1">
    <location>
        <begin position="23"/>
        <end position="403"/>
    </location>
</feature>
<keyword evidence="3" id="KW-1185">Reference proteome</keyword>
<dbReference type="EMBL" id="FTOQ01000021">
    <property type="protein sequence ID" value="SIT14624.1"/>
    <property type="molecule type" value="Genomic_DNA"/>
</dbReference>
<dbReference type="AlphaFoldDB" id="A0A1N7PVH2"/>
<dbReference type="STRING" id="633194.SAMN05421759_1215"/>
<name>A0A1N7PVH2_9RHOB</name>
<feature type="signal peptide" evidence="1">
    <location>
        <begin position="1"/>
        <end position="22"/>
    </location>
</feature>
<sequence>MRLLGITCVSALVLASAGAGYAQEKYFLHVTLKDESYSLTSPPTVHYEVYPFSPSTAPGMPEEDSIVPTKRGEPSTFIYGEDRLNDYIGGQERSNYFVFIDVDRPSNLLPADPGKLLVRMNPRYLGGQPIQREIVLKTRAQFAELYRIEVNQILRLSRLSDSDFERAYKAALGAIDYNPELDNFLLFVKVLRAQLAAGAGPPSYAPATPEELAIQLSGYSDLPFRERWLVELDLLDTLVGASDLDRAYGSAGTVRDAALLLGTAMIDALDGAEADLADLPVVRVYQHLSALHAEAGDCVSLSENAARALADAEAIRMAWTAQRRLFLDWGTCLETMSGFGTGPTIDAIIEDASEKPFLRAQWGDFADASLRAESRLEFATAAADVRIRDLKDISLRISERTPE</sequence>
<organism evidence="2 3">
    <name type="scientific">Roseivivax lentus</name>
    <dbReference type="NCBI Taxonomy" id="633194"/>
    <lineage>
        <taxon>Bacteria</taxon>
        <taxon>Pseudomonadati</taxon>
        <taxon>Pseudomonadota</taxon>
        <taxon>Alphaproteobacteria</taxon>
        <taxon>Rhodobacterales</taxon>
        <taxon>Roseobacteraceae</taxon>
        <taxon>Roseivivax</taxon>
    </lineage>
</organism>
<dbReference type="Proteomes" id="UP000186684">
    <property type="component" value="Unassembled WGS sequence"/>
</dbReference>
<keyword evidence="1" id="KW-0732">Signal</keyword>